<gene>
    <name evidence="1" type="ORF">Q9K02_10435</name>
</gene>
<protein>
    <submittedName>
        <fullName evidence="1">Uncharacterized protein</fullName>
    </submittedName>
</protein>
<proteinExistence type="predicted"/>
<sequence>MGSGIFGWLARIALFLALGAAISLFQLDRATASRPELIGLIPEGLGGEADLTRAQMLITTEPTSADTATRSVLQHRPIPAHHLSLRALHLVESDLVEPASVALTEASKRGWRDLYTQITVLGSALSNGNAVAAAQRLEAIIRHVEEWDVQAAAAEQVLMVLEGREAFAERLAESPGLSAHLVELSQRYANLAPPTGEMFRLASSNGGAIPCEDTASLARRLLAMGEGKSGSDLWYETCGQDDRSGFALQYATNDIDPFGWQFEKGDGVATKPGSQADTLTVANRSPVRKAVAYRFASLPAGVHRFRLQWKAERPSASAGESELDLELKCGGRQSTDLLENSAMVDDEFQFTVPADCDLQVLSLISSRGRKADVKLSKIQPV</sequence>
<name>A0ABT9HSB1_9SPHN</name>
<dbReference type="RefSeq" id="WP_305932835.1">
    <property type="nucleotide sequence ID" value="NZ_JAVAIM010000001.1"/>
</dbReference>
<dbReference type="Proteomes" id="UP001240639">
    <property type="component" value="Unassembled WGS sequence"/>
</dbReference>
<evidence type="ECO:0000313" key="1">
    <source>
        <dbReference type="EMBL" id="MDP4575553.1"/>
    </source>
</evidence>
<organism evidence="1 2">
    <name type="scientific">Qipengyuania profundimaris</name>
    <dbReference type="NCBI Taxonomy" id="3067652"/>
    <lineage>
        <taxon>Bacteria</taxon>
        <taxon>Pseudomonadati</taxon>
        <taxon>Pseudomonadota</taxon>
        <taxon>Alphaproteobacteria</taxon>
        <taxon>Sphingomonadales</taxon>
        <taxon>Erythrobacteraceae</taxon>
        <taxon>Qipengyuania</taxon>
    </lineage>
</organism>
<comment type="caution">
    <text evidence="1">The sequence shown here is derived from an EMBL/GenBank/DDBJ whole genome shotgun (WGS) entry which is preliminary data.</text>
</comment>
<evidence type="ECO:0000313" key="2">
    <source>
        <dbReference type="Proteomes" id="UP001240639"/>
    </source>
</evidence>
<keyword evidence="2" id="KW-1185">Reference proteome</keyword>
<reference evidence="1 2" key="1">
    <citation type="submission" date="2023-08" db="EMBL/GenBank/DDBJ databases">
        <title>genomic of G39.</title>
        <authorList>
            <person name="Wang Y."/>
        </authorList>
    </citation>
    <scope>NUCLEOTIDE SEQUENCE [LARGE SCALE GENOMIC DNA]</scope>
    <source>
        <strain evidence="1 2">G39</strain>
    </source>
</reference>
<dbReference type="EMBL" id="JAVAIM010000001">
    <property type="protein sequence ID" value="MDP4575553.1"/>
    <property type="molecule type" value="Genomic_DNA"/>
</dbReference>
<accession>A0ABT9HSB1</accession>